<feature type="region of interest" description="Disordered" evidence="1">
    <location>
        <begin position="1"/>
        <end position="25"/>
    </location>
</feature>
<evidence type="ECO:0000313" key="3">
    <source>
        <dbReference type="Proteomes" id="UP000230750"/>
    </source>
</evidence>
<name>A0A2G8KN50_STIJA</name>
<proteinExistence type="predicted"/>
<accession>A0A2G8KN50</accession>
<dbReference type="Proteomes" id="UP000230750">
    <property type="component" value="Unassembled WGS sequence"/>
</dbReference>
<dbReference type="AlphaFoldDB" id="A0A2G8KN50"/>
<feature type="compositionally biased region" description="Basic and acidic residues" evidence="1">
    <location>
        <begin position="62"/>
        <end position="93"/>
    </location>
</feature>
<feature type="compositionally biased region" description="Basic and acidic residues" evidence="1">
    <location>
        <begin position="134"/>
        <end position="143"/>
    </location>
</feature>
<evidence type="ECO:0000313" key="2">
    <source>
        <dbReference type="EMBL" id="PIK49444.1"/>
    </source>
</evidence>
<feature type="region of interest" description="Disordered" evidence="1">
    <location>
        <begin position="62"/>
        <end position="96"/>
    </location>
</feature>
<dbReference type="EMBL" id="MRZV01000465">
    <property type="protein sequence ID" value="PIK49444.1"/>
    <property type="molecule type" value="Genomic_DNA"/>
</dbReference>
<feature type="region of interest" description="Disordered" evidence="1">
    <location>
        <begin position="128"/>
        <end position="183"/>
    </location>
</feature>
<gene>
    <name evidence="2" type="ORF">BSL78_13674</name>
</gene>
<reference evidence="2 3" key="1">
    <citation type="journal article" date="2017" name="PLoS Biol.">
        <title>The sea cucumber genome provides insights into morphological evolution and visceral regeneration.</title>
        <authorList>
            <person name="Zhang X."/>
            <person name="Sun L."/>
            <person name="Yuan J."/>
            <person name="Sun Y."/>
            <person name="Gao Y."/>
            <person name="Zhang L."/>
            <person name="Li S."/>
            <person name="Dai H."/>
            <person name="Hamel J.F."/>
            <person name="Liu C."/>
            <person name="Yu Y."/>
            <person name="Liu S."/>
            <person name="Lin W."/>
            <person name="Guo K."/>
            <person name="Jin S."/>
            <person name="Xu P."/>
            <person name="Storey K.B."/>
            <person name="Huan P."/>
            <person name="Zhang T."/>
            <person name="Zhou Y."/>
            <person name="Zhang J."/>
            <person name="Lin C."/>
            <person name="Li X."/>
            <person name="Xing L."/>
            <person name="Huo D."/>
            <person name="Sun M."/>
            <person name="Wang L."/>
            <person name="Mercier A."/>
            <person name="Li F."/>
            <person name="Yang H."/>
            <person name="Xiang J."/>
        </authorList>
    </citation>
    <scope>NUCLEOTIDE SEQUENCE [LARGE SCALE GENOMIC DNA]</scope>
    <source>
        <strain evidence="2">Shaxun</strain>
        <tissue evidence="2">Muscle</tissue>
    </source>
</reference>
<organism evidence="2 3">
    <name type="scientific">Stichopus japonicus</name>
    <name type="common">Sea cucumber</name>
    <dbReference type="NCBI Taxonomy" id="307972"/>
    <lineage>
        <taxon>Eukaryota</taxon>
        <taxon>Metazoa</taxon>
        <taxon>Echinodermata</taxon>
        <taxon>Eleutherozoa</taxon>
        <taxon>Echinozoa</taxon>
        <taxon>Holothuroidea</taxon>
        <taxon>Aspidochirotacea</taxon>
        <taxon>Aspidochirotida</taxon>
        <taxon>Stichopodidae</taxon>
        <taxon>Apostichopus</taxon>
    </lineage>
</organism>
<feature type="compositionally biased region" description="Basic and acidic residues" evidence="1">
    <location>
        <begin position="1"/>
        <end position="13"/>
    </location>
</feature>
<sequence>MADSAPELKRDSTMKATAEEGAEFLKRQGGEDLVYTEDAEKPKLTKDTTIQATVKEAEKILENENIDEDAKTRGDQERIDAAKAESEPPKVPRENTMVATAAEGKEILGDEEVGETRAQTKVIKEAAEVTAGGDAKEENEASLKRTSTMADTIQEGEEFLKKQKTSNGDSETKKEEAPAQEAS</sequence>
<dbReference type="OrthoDB" id="5974215at2759"/>
<protein>
    <submittedName>
        <fullName evidence="2">Putative nucleolin</fullName>
    </submittedName>
</protein>
<keyword evidence="3" id="KW-1185">Reference proteome</keyword>
<evidence type="ECO:0000256" key="1">
    <source>
        <dbReference type="SAM" id="MobiDB-lite"/>
    </source>
</evidence>
<comment type="caution">
    <text evidence="2">The sequence shown here is derived from an EMBL/GenBank/DDBJ whole genome shotgun (WGS) entry which is preliminary data.</text>
</comment>